<dbReference type="InterPro" id="IPR004045">
    <property type="entry name" value="Glutathione_S-Trfase_N"/>
</dbReference>
<dbReference type="InterPro" id="IPR036282">
    <property type="entry name" value="Glutathione-S-Trfase_C_sf"/>
</dbReference>
<dbReference type="SFLD" id="SFLDG01150">
    <property type="entry name" value="Main.1:_Beta-like"/>
    <property type="match status" value="1"/>
</dbReference>
<dbReference type="CDD" id="cd03057">
    <property type="entry name" value="GST_N_Beta"/>
    <property type="match status" value="1"/>
</dbReference>
<evidence type="ECO:0000313" key="4">
    <source>
        <dbReference type="Proteomes" id="UP000249555"/>
    </source>
</evidence>
<reference evidence="3 4" key="1">
    <citation type="submission" date="2017-08" db="EMBL/GenBank/DDBJ databases">
        <title>Infants hospitalized years apart are colonized by the same room-sourced microbial strains.</title>
        <authorList>
            <person name="Brooks B."/>
            <person name="Olm M.R."/>
            <person name="Firek B.A."/>
            <person name="Baker R."/>
            <person name="Thomas B.C."/>
            <person name="Morowitz M.J."/>
            <person name="Banfield J.F."/>
        </authorList>
    </citation>
    <scope>NUCLEOTIDE SEQUENCE [LARGE SCALE GENOMIC DNA]</scope>
    <source>
        <strain evidence="3">S2_018_000_R3_119</strain>
    </source>
</reference>
<dbReference type="Gene3D" id="1.20.1050.10">
    <property type="match status" value="1"/>
</dbReference>
<dbReference type="SFLD" id="SFLDS00019">
    <property type="entry name" value="Glutathione_Transferase_(cytos"/>
    <property type="match status" value="1"/>
</dbReference>
<dbReference type="EMBL" id="QFMX01000003">
    <property type="protein sequence ID" value="PZO75831.1"/>
    <property type="molecule type" value="Genomic_DNA"/>
</dbReference>
<dbReference type="SFLD" id="SFLDG00358">
    <property type="entry name" value="Main_(cytGST)"/>
    <property type="match status" value="1"/>
</dbReference>
<sequence length="194" mass="21210">MKLYYSPGACSLADHIALHEAGLSFDHEKVDLKTKRTESGADYTAINPKGYVPALTLDTGETLSENIAILDWIAHLDTALKPTGPMGHTHLIEALAFISTEIHKSFKPFFAGGSDEEKAKAGAVIVKRMTYLANTMEGDYLFGAAVSAADCYLFVMLLWAAKNKLDAPAKLVAFRERMMARPAVHEAMRHEGLI</sequence>
<feature type="domain" description="GST C-terminal" evidence="2">
    <location>
        <begin position="84"/>
        <end position="194"/>
    </location>
</feature>
<dbReference type="InterPro" id="IPR004046">
    <property type="entry name" value="GST_C"/>
</dbReference>
<dbReference type="InterPro" id="IPR040079">
    <property type="entry name" value="Glutathione_S-Trfase"/>
</dbReference>
<dbReference type="GO" id="GO:0016740">
    <property type="term" value="F:transferase activity"/>
    <property type="evidence" value="ECO:0007669"/>
    <property type="project" value="UniProtKB-KW"/>
</dbReference>
<dbReference type="Gene3D" id="3.40.30.10">
    <property type="entry name" value="Glutaredoxin"/>
    <property type="match status" value="1"/>
</dbReference>
<dbReference type="PANTHER" id="PTHR44051">
    <property type="entry name" value="GLUTATHIONE S-TRANSFERASE-RELATED"/>
    <property type="match status" value="1"/>
</dbReference>
<dbReference type="CDD" id="cd03188">
    <property type="entry name" value="GST_C_Beta"/>
    <property type="match status" value="1"/>
</dbReference>
<dbReference type="PROSITE" id="PS50404">
    <property type="entry name" value="GST_NTER"/>
    <property type="match status" value="1"/>
</dbReference>
<dbReference type="Proteomes" id="UP000249555">
    <property type="component" value="Unassembled WGS sequence"/>
</dbReference>
<feature type="domain" description="GST N-terminal" evidence="1">
    <location>
        <begin position="1"/>
        <end position="81"/>
    </location>
</feature>
<protein>
    <submittedName>
        <fullName evidence="3">Glutathione S-transferase</fullName>
    </submittedName>
</protein>
<dbReference type="InterPro" id="IPR036249">
    <property type="entry name" value="Thioredoxin-like_sf"/>
</dbReference>
<comment type="caution">
    <text evidence="3">The sequence shown here is derived from an EMBL/GenBank/DDBJ whole genome shotgun (WGS) entry which is preliminary data.</text>
</comment>
<keyword evidence="3" id="KW-0808">Transferase</keyword>
<dbReference type="SUPFAM" id="SSF52833">
    <property type="entry name" value="Thioredoxin-like"/>
    <property type="match status" value="1"/>
</dbReference>
<proteinExistence type="predicted"/>
<dbReference type="Pfam" id="PF13409">
    <property type="entry name" value="GST_N_2"/>
    <property type="match status" value="1"/>
</dbReference>
<evidence type="ECO:0000313" key="3">
    <source>
        <dbReference type="EMBL" id="PZO75831.1"/>
    </source>
</evidence>
<gene>
    <name evidence="3" type="ORF">DI640_03295</name>
</gene>
<accession>A0A2W5AZ92</accession>
<evidence type="ECO:0000259" key="1">
    <source>
        <dbReference type="PROSITE" id="PS50404"/>
    </source>
</evidence>
<name>A0A2W5AZ92_9SPHN</name>
<organism evidence="3 4">
    <name type="scientific">Sphingomonas taxi</name>
    <dbReference type="NCBI Taxonomy" id="1549858"/>
    <lineage>
        <taxon>Bacteria</taxon>
        <taxon>Pseudomonadati</taxon>
        <taxon>Pseudomonadota</taxon>
        <taxon>Alphaproteobacteria</taxon>
        <taxon>Sphingomonadales</taxon>
        <taxon>Sphingomonadaceae</taxon>
        <taxon>Sphingomonas</taxon>
    </lineage>
</organism>
<dbReference type="Pfam" id="PF14497">
    <property type="entry name" value="GST_C_3"/>
    <property type="match status" value="1"/>
</dbReference>
<dbReference type="PROSITE" id="PS50405">
    <property type="entry name" value="GST_CTER"/>
    <property type="match status" value="1"/>
</dbReference>
<dbReference type="InterPro" id="IPR010987">
    <property type="entry name" value="Glutathione-S-Trfase_C-like"/>
</dbReference>
<dbReference type="PANTHER" id="PTHR44051:SF8">
    <property type="entry name" value="GLUTATHIONE S-TRANSFERASE GSTA"/>
    <property type="match status" value="1"/>
</dbReference>
<dbReference type="AlphaFoldDB" id="A0A2W5AZ92"/>
<dbReference type="SUPFAM" id="SSF47616">
    <property type="entry name" value="GST C-terminal domain-like"/>
    <property type="match status" value="1"/>
</dbReference>
<evidence type="ECO:0000259" key="2">
    <source>
        <dbReference type="PROSITE" id="PS50405"/>
    </source>
</evidence>